<organism evidence="1 2">
    <name type="scientific">Peronospora matthiolae</name>
    <dbReference type="NCBI Taxonomy" id="2874970"/>
    <lineage>
        <taxon>Eukaryota</taxon>
        <taxon>Sar</taxon>
        <taxon>Stramenopiles</taxon>
        <taxon>Oomycota</taxon>
        <taxon>Peronosporomycetes</taxon>
        <taxon>Peronosporales</taxon>
        <taxon>Peronosporaceae</taxon>
        <taxon>Peronospora</taxon>
    </lineage>
</organism>
<accession>A0AAV1U002</accession>
<protein>
    <submittedName>
        <fullName evidence="1">Uncharacterized protein</fullName>
    </submittedName>
</protein>
<gene>
    <name evidence="1" type="ORF">PM001_LOCUS12153</name>
</gene>
<sequence length="106" mass="11789">MAPIEAPVAATLDDASLVEESMTAAAVFGASDYRGRDTDRNRNELRHFHGNSDFLGFLDLTMMVVIWYTCGDDALVQRYEGRECGGRLLMLKSIETGVVRDRLDVC</sequence>
<proteinExistence type="predicted"/>
<reference evidence="1" key="1">
    <citation type="submission" date="2024-01" db="EMBL/GenBank/DDBJ databases">
        <authorList>
            <person name="Webb A."/>
        </authorList>
    </citation>
    <scope>NUCLEOTIDE SEQUENCE</scope>
    <source>
        <strain evidence="1">Pm1</strain>
    </source>
</reference>
<comment type="caution">
    <text evidence="1">The sequence shown here is derived from an EMBL/GenBank/DDBJ whole genome shotgun (WGS) entry which is preliminary data.</text>
</comment>
<dbReference type="AlphaFoldDB" id="A0AAV1U002"/>
<evidence type="ECO:0000313" key="1">
    <source>
        <dbReference type="EMBL" id="CAK7927003.1"/>
    </source>
</evidence>
<name>A0AAV1U002_9STRA</name>
<dbReference type="EMBL" id="CAKLBY020000105">
    <property type="protein sequence ID" value="CAK7927003.1"/>
    <property type="molecule type" value="Genomic_DNA"/>
</dbReference>
<dbReference type="Proteomes" id="UP001162060">
    <property type="component" value="Unassembled WGS sequence"/>
</dbReference>
<evidence type="ECO:0000313" key="2">
    <source>
        <dbReference type="Proteomes" id="UP001162060"/>
    </source>
</evidence>